<dbReference type="PANTHER" id="PTHR33711">
    <property type="entry name" value="DIOXYGENASE, PUTATIVE (AFU_ORTHOLOGUE AFUA_2G02910)-RELATED"/>
    <property type="match status" value="1"/>
</dbReference>
<dbReference type="RefSeq" id="WP_376872832.1">
    <property type="nucleotide sequence ID" value="NZ_JBHUHP010000004.1"/>
</dbReference>
<dbReference type="CDD" id="cd03461">
    <property type="entry name" value="1_2-HQD"/>
    <property type="match status" value="1"/>
</dbReference>
<feature type="region of interest" description="Disordered" evidence="7">
    <location>
        <begin position="1"/>
        <end position="27"/>
    </location>
</feature>
<name>A0ABW4X871_9ACTN</name>
<protein>
    <submittedName>
        <fullName evidence="9">Intradiol ring-cleavage dioxygenase</fullName>
    </submittedName>
</protein>
<sequence length="333" mass="36096">MPDAPIDTALSARPAPTRAGGEPFTEEGSAEVVAASFARTPDPRLRQVLTSLVHHLHAFVKDVELTEEEWETAIAFLTRTGQMCDDVRQEFMLLSDVLGVSMLVETINHRTGGTSTESTVLGPFHMVESPPRELGDDIALDGKGEPCLVTGQVTGPGGEPLTGALVDVWQADDDGFYDVQQPGVQPERNLRGLFTADDDGRFWFRTIVPRHYPIPDDGPVGELLVATGRHPNRPAHVHFIVTAPGHRPVTTHLFVDGDPYIDSDAVFGVKESLVREFPVVDDPARAAEVGLPNPFRTVHFDVVLLRTDSPHVEAQPAAQPAHLQSTVVQGAPS</sequence>
<keyword evidence="6" id="KW-0408">Iron</keyword>
<gene>
    <name evidence="9" type="ORF">ACFSHS_05565</name>
</gene>
<comment type="caution">
    <text evidence="9">The sequence shown here is derived from an EMBL/GenBank/DDBJ whole genome shotgun (WGS) entry which is preliminary data.</text>
</comment>
<reference evidence="10" key="1">
    <citation type="journal article" date="2019" name="Int. J. Syst. Evol. Microbiol.">
        <title>The Global Catalogue of Microorganisms (GCM) 10K type strain sequencing project: providing services to taxonomists for standard genome sequencing and annotation.</title>
        <authorList>
            <consortium name="The Broad Institute Genomics Platform"/>
            <consortium name="The Broad Institute Genome Sequencing Center for Infectious Disease"/>
            <person name="Wu L."/>
            <person name="Ma J."/>
        </authorList>
    </citation>
    <scope>NUCLEOTIDE SEQUENCE [LARGE SCALE GENOMIC DNA]</scope>
    <source>
        <strain evidence="10">JCM 3338</strain>
    </source>
</reference>
<keyword evidence="10" id="KW-1185">Reference proteome</keyword>
<evidence type="ECO:0000259" key="8">
    <source>
        <dbReference type="PROSITE" id="PS00083"/>
    </source>
</evidence>
<feature type="domain" description="Intradiol ring-cleavage dioxygenases" evidence="8">
    <location>
        <begin position="149"/>
        <end position="177"/>
    </location>
</feature>
<accession>A0ABW4X871</accession>
<comment type="cofactor">
    <cofactor evidence="1">
        <name>Fe(3+)</name>
        <dbReference type="ChEBI" id="CHEBI:29034"/>
    </cofactor>
</comment>
<dbReference type="Proteomes" id="UP001597402">
    <property type="component" value="Unassembled WGS sequence"/>
</dbReference>
<dbReference type="InterPro" id="IPR007535">
    <property type="entry name" value="Catechol_dOase_N"/>
</dbReference>
<dbReference type="InterPro" id="IPR015889">
    <property type="entry name" value="Intradiol_dOase_core"/>
</dbReference>
<dbReference type="Pfam" id="PF04444">
    <property type="entry name" value="Dioxygenase_N"/>
    <property type="match status" value="1"/>
</dbReference>
<evidence type="ECO:0000313" key="10">
    <source>
        <dbReference type="Proteomes" id="UP001597402"/>
    </source>
</evidence>
<proteinExistence type="inferred from homology"/>
<evidence type="ECO:0000256" key="3">
    <source>
        <dbReference type="ARBA" id="ARBA00022723"/>
    </source>
</evidence>
<dbReference type="PROSITE" id="PS00083">
    <property type="entry name" value="INTRADIOL_DIOXYGENAS"/>
    <property type="match status" value="1"/>
</dbReference>
<dbReference type="PANTHER" id="PTHR33711:SF7">
    <property type="entry name" value="INTRADIOL RING-CLEAVAGE DIOXYGENASES DOMAIN-CONTAINING PROTEIN-RELATED"/>
    <property type="match status" value="1"/>
</dbReference>
<evidence type="ECO:0000256" key="7">
    <source>
        <dbReference type="SAM" id="MobiDB-lite"/>
    </source>
</evidence>
<evidence type="ECO:0000256" key="4">
    <source>
        <dbReference type="ARBA" id="ARBA00022964"/>
    </source>
</evidence>
<dbReference type="SUPFAM" id="SSF49482">
    <property type="entry name" value="Aromatic compound dioxygenase"/>
    <property type="match status" value="1"/>
</dbReference>
<evidence type="ECO:0000313" key="9">
    <source>
        <dbReference type="EMBL" id="MFD2091038.1"/>
    </source>
</evidence>
<dbReference type="Pfam" id="PF00775">
    <property type="entry name" value="Dioxygenase_C"/>
    <property type="match status" value="1"/>
</dbReference>
<dbReference type="InterPro" id="IPR000627">
    <property type="entry name" value="Intradiol_dOase_C"/>
</dbReference>
<dbReference type="InterPro" id="IPR039390">
    <property type="entry name" value="1_2-HQD/HQD"/>
</dbReference>
<dbReference type="Gene3D" id="2.60.130.10">
    <property type="entry name" value="Aromatic compound dioxygenase"/>
    <property type="match status" value="1"/>
</dbReference>
<dbReference type="InterPro" id="IPR050770">
    <property type="entry name" value="Intradiol_RC_Dioxygenase"/>
</dbReference>
<dbReference type="EMBL" id="JBHUHP010000004">
    <property type="protein sequence ID" value="MFD2091038.1"/>
    <property type="molecule type" value="Genomic_DNA"/>
</dbReference>
<evidence type="ECO:0000256" key="1">
    <source>
        <dbReference type="ARBA" id="ARBA00001965"/>
    </source>
</evidence>
<evidence type="ECO:0000256" key="6">
    <source>
        <dbReference type="ARBA" id="ARBA00023004"/>
    </source>
</evidence>
<organism evidence="9 10">
    <name type="scientific">Blastococcus deserti</name>
    <dbReference type="NCBI Taxonomy" id="2259033"/>
    <lineage>
        <taxon>Bacteria</taxon>
        <taxon>Bacillati</taxon>
        <taxon>Actinomycetota</taxon>
        <taxon>Actinomycetes</taxon>
        <taxon>Geodermatophilales</taxon>
        <taxon>Geodermatophilaceae</taxon>
        <taxon>Blastococcus</taxon>
    </lineage>
</organism>
<keyword evidence="3" id="KW-0479">Metal-binding</keyword>
<evidence type="ECO:0000256" key="5">
    <source>
        <dbReference type="ARBA" id="ARBA00023002"/>
    </source>
</evidence>
<evidence type="ECO:0000256" key="2">
    <source>
        <dbReference type="ARBA" id="ARBA00007825"/>
    </source>
</evidence>
<keyword evidence="4 9" id="KW-0223">Dioxygenase</keyword>
<dbReference type="GO" id="GO:0051213">
    <property type="term" value="F:dioxygenase activity"/>
    <property type="evidence" value="ECO:0007669"/>
    <property type="project" value="UniProtKB-KW"/>
</dbReference>
<keyword evidence="5" id="KW-0560">Oxidoreductase</keyword>
<comment type="similarity">
    <text evidence="2">Belongs to the intradiol ring-cleavage dioxygenase family.</text>
</comment>